<evidence type="ECO:0000256" key="4">
    <source>
        <dbReference type="PROSITE-ProRule" id="PRU00302"/>
    </source>
</evidence>
<feature type="non-terminal residue" evidence="7">
    <location>
        <position position="1"/>
    </location>
</feature>
<organism evidence="7 8">
    <name type="scientific">Ancylostoma duodenale</name>
    <dbReference type="NCBI Taxonomy" id="51022"/>
    <lineage>
        <taxon>Eukaryota</taxon>
        <taxon>Metazoa</taxon>
        <taxon>Ecdysozoa</taxon>
        <taxon>Nematoda</taxon>
        <taxon>Chromadorea</taxon>
        <taxon>Rhabditida</taxon>
        <taxon>Rhabditina</taxon>
        <taxon>Rhabditomorpha</taxon>
        <taxon>Strongyloidea</taxon>
        <taxon>Ancylostomatidae</taxon>
        <taxon>Ancylostomatinae</taxon>
        <taxon>Ancylostoma</taxon>
    </lineage>
</organism>
<dbReference type="Proteomes" id="UP000054047">
    <property type="component" value="Unassembled WGS sequence"/>
</dbReference>
<evidence type="ECO:0000256" key="5">
    <source>
        <dbReference type="SAM" id="Phobius"/>
    </source>
</evidence>
<keyword evidence="3 4" id="KW-1015">Disulfide bond</keyword>
<sequence length="164" mass="18645">VACQNVYECEYDYFLTGRREIAMNTLEVQSKLIELKQKGTHRIQSCGALLVAPGAVKYPPGNNYLDGVTVTFTCKPEYFIHGTPQRTCVNGSWTPGWHVWCRYRSVEIGLKWMTGILSSVAIVLFIAAIFFGCYLRRIALHPETGITFRKQEPRLHEGLNDEID</sequence>
<keyword evidence="5" id="KW-1133">Transmembrane helix</keyword>
<reference evidence="7 8" key="1">
    <citation type="submission" date="2013-12" db="EMBL/GenBank/DDBJ databases">
        <title>Draft genome of the parsitic nematode Ancylostoma duodenale.</title>
        <authorList>
            <person name="Mitreva M."/>
        </authorList>
    </citation>
    <scope>NUCLEOTIDE SEQUENCE [LARGE SCALE GENOMIC DNA]</scope>
    <source>
        <strain evidence="7 8">Zhejiang</strain>
    </source>
</reference>
<dbReference type="Gene3D" id="2.10.70.10">
    <property type="entry name" value="Complement Module, domain 1"/>
    <property type="match status" value="1"/>
</dbReference>
<dbReference type="Pfam" id="PF00084">
    <property type="entry name" value="Sushi"/>
    <property type="match status" value="1"/>
</dbReference>
<dbReference type="Pfam" id="PF23263">
    <property type="entry name" value="C8-3_MUC4"/>
    <property type="match status" value="1"/>
</dbReference>
<evidence type="ECO:0000313" key="7">
    <source>
        <dbReference type="EMBL" id="KIH52622.1"/>
    </source>
</evidence>
<dbReference type="CDD" id="cd00033">
    <property type="entry name" value="CCP"/>
    <property type="match status" value="1"/>
</dbReference>
<feature type="transmembrane region" description="Helical" evidence="5">
    <location>
        <begin position="112"/>
        <end position="135"/>
    </location>
</feature>
<protein>
    <submittedName>
        <fullName evidence="7">Sushi domain protein</fullName>
    </submittedName>
</protein>
<keyword evidence="8" id="KW-1185">Reference proteome</keyword>
<dbReference type="InterPro" id="IPR056619">
    <property type="entry name" value="C8-3_MUC4"/>
</dbReference>
<evidence type="ECO:0000313" key="8">
    <source>
        <dbReference type="Proteomes" id="UP000054047"/>
    </source>
</evidence>
<accession>A0A0C2CS54</accession>
<evidence type="ECO:0000256" key="3">
    <source>
        <dbReference type="ARBA" id="ARBA00023157"/>
    </source>
</evidence>
<keyword evidence="4" id="KW-0768">Sushi</keyword>
<dbReference type="EMBL" id="KN743186">
    <property type="protein sequence ID" value="KIH52622.1"/>
    <property type="molecule type" value="Genomic_DNA"/>
</dbReference>
<keyword evidence="5" id="KW-0812">Transmembrane</keyword>
<dbReference type="GO" id="GO:0016020">
    <property type="term" value="C:membrane"/>
    <property type="evidence" value="ECO:0007669"/>
    <property type="project" value="UniProtKB-SubCell"/>
</dbReference>
<proteinExistence type="predicted"/>
<keyword evidence="2 5" id="KW-0472">Membrane</keyword>
<feature type="domain" description="Sushi" evidence="6">
    <location>
        <begin position="44"/>
        <end position="103"/>
    </location>
</feature>
<dbReference type="PROSITE" id="PS50923">
    <property type="entry name" value="SUSHI"/>
    <property type="match status" value="1"/>
</dbReference>
<dbReference type="InterPro" id="IPR035976">
    <property type="entry name" value="Sushi/SCR/CCP_sf"/>
</dbReference>
<evidence type="ECO:0000259" key="6">
    <source>
        <dbReference type="PROSITE" id="PS50923"/>
    </source>
</evidence>
<dbReference type="SUPFAM" id="SSF57535">
    <property type="entry name" value="Complement control module/SCR domain"/>
    <property type="match status" value="1"/>
</dbReference>
<dbReference type="OrthoDB" id="5810086at2759"/>
<dbReference type="InterPro" id="IPR000436">
    <property type="entry name" value="Sushi_SCR_CCP_dom"/>
</dbReference>
<feature type="disulfide bond" evidence="4">
    <location>
        <begin position="74"/>
        <end position="101"/>
    </location>
</feature>
<comment type="caution">
    <text evidence="4">Lacks conserved residue(s) required for the propagation of feature annotation.</text>
</comment>
<dbReference type="AlphaFoldDB" id="A0A0C2CS54"/>
<evidence type="ECO:0000256" key="2">
    <source>
        <dbReference type="ARBA" id="ARBA00023136"/>
    </source>
</evidence>
<comment type="subcellular location">
    <subcellularLocation>
        <location evidence="1">Membrane</location>
    </subcellularLocation>
</comment>
<name>A0A0C2CS54_9BILA</name>
<dbReference type="SMART" id="SM00032">
    <property type="entry name" value="CCP"/>
    <property type="match status" value="1"/>
</dbReference>
<gene>
    <name evidence="7" type="ORF">ANCDUO_17273</name>
</gene>
<evidence type="ECO:0000256" key="1">
    <source>
        <dbReference type="ARBA" id="ARBA00004370"/>
    </source>
</evidence>